<dbReference type="RefSeq" id="WP_251872517.1">
    <property type="nucleotide sequence ID" value="NZ_CP098755.1"/>
</dbReference>
<evidence type="ECO:0000313" key="3">
    <source>
        <dbReference type="Proteomes" id="UP001056500"/>
    </source>
</evidence>
<evidence type="ECO:0000256" key="1">
    <source>
        <dbReference type="SAM" id="MobiDB-lite"/>
    </source>
</evidence>
<protein>
    <submittedName>
        <fullName evidence="2">Sporulation protein</fullName>
    </submittedName>
</protein>
<evidence type="ECO:0000313" key="2">
    <source>
        <dbReference type="EMBL" id="USG65433.1"/>
    </source>
</evidence>
<reference evidence="2" key="1">
    <citation type="submission" date="2022-06" db="EMBL/GenBank/DDBJ databases">
        <title>Genome sequencing of Brevibacillus sp. BB3-R1.</title>
        <authorList>
            <person name="Heo J."/>
            <person name="Lee D."/>
            <person name="Won M."/>
            <person name="Han B.-H."/>
            <person name="Hong S.-B."/>
            <person name="Kwon S.-W."/>
        </authorList>
    </citation>
    <scope>NUCLEOTIDE SEQUENCE</scope>
    <source>
        <strain evidence="2">BB3-R1</strain>
    </source>
</reference>
<proteinExistence type="predicted"/>
<dbReference type="EMBL" id="CP098755">
    <property type="protein sequence ID" value="USG65433.1"/>
    <property type="molecule type" value="Genomic_DNA"/>
</dbReference>
<name>A0ABY4WEF3_9BACL</name>
<dbReference type="PROSITE" id="PS51257">
    <property type="entry name" value="PROKAR_LIPOPROTEIN"/>
    <property type="match status" value="1"/>
</dbReference>
<keyword evidence="3" id="KW-1185">Reference proteome</keyword>
<accession>A0ABY4WEF3</accession>
<organism evidence="2 3">
    <name type="scientific">Brevibacillus ruminantium</name>
    <dbReference type="NCBI Taxonomy" id="2950604"/>
    <lineage>
        <taxon>Bacteria</taxon>
        <taxon>Bacillati</taxon>
        <taxon>Bacillota</taxon>
        <taxon>Bacilli</taxon>
        <taxon>Bacillales</taxon>
        <taxon>Paenibacillaceae</taxon>
        <taxon>Brevibacillus</taxon>
    </lineage>
</organism>
<gene>
    <name evidence="2" type="ORF">NDK47_25565</name>
</gene>
<sequence>MQRLPNGRQVAAALGAAVLLLSATTGCGRTTPQESSYGTKSYNIQQNAKLRSDRSGDIIAKGTSPTADRDKLMGRSQNPNLIIGHSNVQNLQIDMDNMERMARSVPGVENARVTLMGGNAYVTLDLIPNVTAGQARTIEQDVISALRQKVPRYDFHVTSNDGYHR</sequence>
<feature type="region of interest" description="Disordered" evidence="1">
    <location>
        <begin position="53"/>
        <end position="75"/>
    </location>
</feature>
<dbReference type="Proteomes" id="UP001056500">
    <property type="component" value="Chromosome"/>
</dbReference>